<dbReference type="EMBL" id="ANBP01000056">
    <property type="protein sequence ID" value="KAB7751096.1"/>
    <property type="molecule type" value="Genomic_DNA"/>
</dbReference>
<evidence type="ECO:0000313" key="2">
    <source>
        <dbReference type="Proteomes" id="UP000325690"/>
    </source>
</evidence>
<protein>
    <submittedName>
        <fullName evidence="1">Uncharacterized protein</fullName>
    </submittedName>
</protein>
<sequence>MGIVHNDPRSRRHTPVWRDPLSAGWRAHRGLLLLRLRWHERRRSVADNA</sequence>
<reference evidence="1 2" key="1">
    <citation type="submission" date="2012-10" db="EMBL/GenBank/DDBJ databases">
        <title>The draft sequence of the Mycobacterium pheli genome.</title>
        <authorList>
            <person name="Pettersson B.M.F."/>
            <person name="Das S."/>
            <person name="Dasgupta S."/>
            <person name="Bhattacharya A."/>
            <person name="Kirsebom L.A."/>
        </authorList>
    </citation>
    <scope>NUCLEOTIDE SEQUENCE [LARGE SCALE GENOMIC DNA]</scope>
    <source>
        <strain evidence="1 2">CCUG 21000</strain>
    </source>
</reference>
<comment type="caution">
    <text evidence="1">The sequence shown here is derived from an EMBL/GenBank/DDBJ whole genome shotgun (WGS) entry which is preliminary data.</text>
</comment>
<proteinExistence type="predicted"/>
<evidence type="ECO:0000313" key="1">
    <source>
        <dbReference type="EMBL" id="KAB7751096.1"/>
    </source>
</evidence>
<gene>
    <name evidence="1" type="ORF">MPHL21000_25800</name>
</gene>
<dbReference type="AlphaFoldDB" id="A0A5N5UND1"/>
<dbReference type="Proteomes" id="UP000325690">
    <property type="component" value="Unassembled WGS sequence"/>
</dbReference>
<organism evidence="1 2">
    <name type="scientific">Mycolicibacterium phlei DSM 43239 = CCUG 21000</name>
    <dbReference type="NCBI Taxonomy" id="1226750"/>
    <lineage>
        <taxon>Bacteria</taxon>
        <taxon>Bacillati</taxon>
        <taxon>Actinomycetota</taxon>
        <taxon>Actinomycetes</taxon>
        <taxon>Mycobacteriales</taxon>
        <taxon>Mycobacteriaceae</taxon>
        <taxon>Mycolicibacterium</taxon>
    </lineage>
</organism>
<keyword evidence="2" id="KW-1185">Reference proteome</keyword>
<accession>A0A5N5UND1</accession>
<name>A0A5N5UND1_MYCPH</name>